<keyword evidence="3" id="KW-1185">Reference proteome</keyword>
<keyword evidence="1" id="KW-0812">Transmembrane</keyword>
<gene>
    <name evidence="2" type="primary">gb10317</name>
    <name evidence="2" type="ORF">PR202_gb10317</name>
</gene>
<feature type="transmembrane region" description="Helical" evidence="1">
    <location>
        <begin position="171"/>
        <end position="193"/>
    </location>
</feature>
<name>A0AAV5EJL8_ELECO</name>
<accession>A0AAV5EJL8</accession>
<reference evidence="2" key="2">
    <citation type="submission" date="2021-12" db="EMBL/GenBank/DDBJ databases">
        <title>Resequencing data analysis of finger millet.</title>
        <authorList>
            <person name="Hatakeyama M."/>
            <person name="Aluri S."/>
            <person name="Balachadran M.T."/>
            <person name="Sivarajan S.R."/>
            <person name="Poveda L."/>
            <person name="Shimizu-Inatsugi R."/>
            <person name="Schlapbach R."/>
            <person name="Sreeman S.M."/>
            <person name="Shimizu K.K."/>
        </authorList>
    </citation>
    <scope>NUCLEOTIDE SEQUENCE</scope>
</reference>
<dbReference type="AlphaFoldDB" id="A0AAV5EJL8"/>
<organism evidence="2 3">
    <name type="scientific">Eleusine coracana subsp. coracana</name>
    <dbReference type="NCBI Taxonomy" id="191504"/>
    <lineage>
        <taxon>Eukaryota</taxon>
        <taxon>Viridiplantae</taxon>
        <taxon>Streptophyta</taxon>
        <taxon>Embryophyta</taxon>
        <taxon>Tracheophyta</taxon>
        <taxon>Spermatophyta</taxon>
        <taxon>Magnoliopsida</taxon>
        <taxon>Liliopsida</taxon>
        <taxon>Poales</taxon>
        <taxon>Poaceae</taxon>
        <taxon>PACMAD clade</taxon>
        <taxon>Chloridoideae</taxon>
        <taxon>Cynodonteae</taxon>
        <taxon>Eleusininae</taxon>
        <taxon>Eleusine</taxon>
    </lineage>
</organism>
<protein>
    <submittedName>
        <fullName evidence="2">Uncharacterized protein</fullName>
    </submittedName>
</protein>
<feature type="transmembrane region" description="Helical" evidence="1">
    <location>
        <begin position="101"/>
        <end position="120"/>
    </location>
</feature>
<sequence length="207" mass="21301">MDPGAPARPEQYRGPPGVRAVAAVLAAMGCASAVLAHFAMTLEPAVFHAMVGSHSPPSPWLPSSSSLPLTCHSMLQVIVFDSVQQGGRCALTAAETVAMRAGASLLLLSAASQVLAAAWARCVPSRVLLLLAVGFAAVTVYRVAVVVPAVVVAAAGQPTCHARGFQDAFAVHYLLLVVLLCVPLLGAVVAACIKSLHVYFAVVDELL</sequence>
<keyword evidence="1" id="KW-1133">Transmembrane helix</keyword>
<comment type="caution">
    <text evidence="2">The sequence shown here is derived from an EMBL/GenBank/DDBJ whole genome shotgun (WGS) entry which is preliminary data.</text>
</comment>
<evidence type="ECO:0000256" key="1">
    <source>
        <dbReference type="SAM" id="Phobius"/>
    </source>
</evidence>
<proteinExistence type="predicted"/>
<dbReference type="EMBL" id="BQKI01000076">
    <property type="protein sequence ID" value="GJN22722.1"/>
    <property type="molecule type" value="Genomic_DNA"/>
</dbReference>
<reference evidence="2" key="1">
    <citation type="journal article" date="2018" name="DNA Res.">
        <title>Multiple hybrid de novo genome assembly of finger millet, an orphan allotetraploid crop.</title>
        <authorList>
            <person name="Hatakeyama M."/>
            <person name="Aluri S."/>
            <person name="Balachadran M.T."/>
            <person name="Sivarajan S.R."/>
            <person name="Patrignani A."/>
            <person name="Gruter S."/>
            <person name="Poveda L."/>
            <person name="Shimizu-Inatsugi R."/>
            <person name="Baeten J."/>
            <person name="Francoijs K.J."/>
            <person name="Nataraja K.N."/>
            <person name="Reddy Y.A.N."/>
            <person name="Phadnis S."/>
            <person name="Ravikumar R.L."/>
            <person name="Schlapbach R."/>
            <person name="Sreeman S.M."/>
            <person name="Shimizu K.K."/>
        </authorList>
    </citation>
    <scope>NUCLEOTIDE SEQUENCE</scope>
</reference>
<evidence type="ECO:0000313" key="3">
    <source>
        <dbReference type="Proteomes" id="UP001054889"/>
    </source>
</evidence>
<dbReference type="Proteomes" id="UP001054889">
    <property type="component" value="Unassembled WGS sequence"/>
</dbReference>
<keyword evidence="1" id="KW-0472">Membrane</keyword>
<evidence type="ECO:0000313" key="2">
    <source>
        <dbReference type="EMBL" id="GJN22722.1"/>
    </source>
</evidence>
<feature type="transmembrane region" description="Helical" evidence="1">
    <location>
        <begin position="20"/>
        <end position="40"/>
    </location>
</feature>
<feature type="transmembrane region" description="Helical" evidence="1">
    <location>
        <begin position="127"/>
        <end position="151"/>
    </location>
</feature>